<organism evidence="1 2">
    <name type="scientific">Haloarchaeobius iranensis</name>
    <dbReference type="NCBI Taxonomy" id="996166"/>
    <lineage>
        <taxon>Archaea</taxon>
        <taxon>Methanobacteriati</taxon>
        <taxon>Methanobacteriota</taxon>
        <taxon>Stenosarchaea group</taxon>
        <taxon>Halobacteria</taxon>
        <taxon>Halobacteriales</taxon>
        <taxon>Halorubellaceae</taxon>
        <taxon>Haloarchaeobius</taxon>
    </lineage>
</organism>
<keyword evidence="2" id="KW-1185">Reference proteome</keyword>
<dbReference type="EMBL" id="FNIA01000013">
    <property type="protein sequence ID" value="SDN04166.1"/>
    <property type="molecule type" value="Genomic_DNA"/>
</dbReference>
<dbReference type="AlphaFoldDB" id="A0A1G9Y687"/>
<dbReference type="STRING" id="996166.SAMN05192554_1139"/>
<accession>A0A1G9Y687</accession>
<protein>
    <submittedName>
        <fullName evidence="1">Uncharacterized protein</fullName>
    </submittedName>
</protein>
<proteinExistence type="predicted"/>
<gene>
    <name evidence="1" type="ORF">SAMN05192554_1139</name>
</gene>
<evidence type="ECO:0000313" key="2">
    <source>
        <dbReference type="Proteomes" id="UP000199370"/>
    </source>
</evidence>
<dbReference type="RefSeq" id="WP_089734361.1">
    <property type="nucleotide sequence ID" value="NZ_FNIA01000013.1"/>
</dbReference>
<name>A0A1G9Y687_9EURY</name>
<evidence type="ECO:0000313" key="1">
    <source>
        <dbReference type="EMBL" id="SDN04166.1"/>
    </source>
</evidence>
<dbReference type="OrthoDB" id="312720at2157"/>
<reference evidence="1 2" key="1">
    <citation type="submission" date="2016-10" db="EMBL/GenBank/DDBJ databases">
        <authorList>
            <person name="de Groot N.N."/>
        </authorList>
    </citation>
    <scope>NUCLEOTIDE SEQUENCE [LARGE SCALE GENOMIC DNA]</scope>
    <source>
        <strain evidence="2">EB21,IBRC-M 10013,KCTC 4048</strain>
    </source>
</reference>
<sequence>MDERRGTVGGALTTALGLAGLGYAARRLAGSRVTDVPLSPLVARGRVGGDWVARAGVGTGDHPVGEMDDMAAFAGDGFDPELVDPDVRAFYERTSEHALSLTAEWHRPFRTGAWLASQLTGRMEQLNLPAPGDGRTVRLRSEFERIDPALDPRDGARMWVRTDADTGDGVFVAAYGSHVADGERYVNIGVPLPGCNLSTVLSLRNLDDGAVALTTEAAGDPGLYLLTPSGSFELPMAQRFRVWPADGAAVPTDVPRTDETAIVATHEMWLYGQQFLTVRYAGQTSTSTS</sequence>
<dbReference type="Proteomes" id="UP000199370">
    <property type="component" value="Unassembled WGS sequence"/>
</dbReference>